<dbReference type="AlphaFoldDB" id="A0A6A4I357"/>
<evidence type="ECO:0000313" key="3">
    <source>
        <dbReference type="Proteomes" id="UP000799118"/>
    </source>
</evidence>
<name>A0A6A4I357_9AGAR</name>
<dbReference type="Proteomes" id="UP000799118">
    <property type="component" value="Unassembled WGS sequence"/>
</dbReference>
<feature type="region of interest" description="Disordered" evidence="1">
    <location>
        <begin position="139"/>
        <end position="163"/>
    </location>
</feature>
<gene>
    <name evidence="2" type="ORF">BT96DRAFT_973827</name>
</gene>
<organism evidence="2 3">
    <name type="scientific">Gymnopus androsaceus JB14</name>
    <dbReference type="NCBI Taxonomy" id="1447944"/>
    <lineage>
        <taxon>Eukaryota</taxon>
        <taxon>Fungi</taxon>
        <taxon>Dikarya</taxon>
        <taxon>Basidiomycota</taxon>
        <taxon>Agaricomycotina</taxon>
        <taxon>Agaricomycetes</taxon>
        <taxon>Agaricomycetidae</taxon>
        <taxon>Agaricales</taxon>
        <taxon>Marasmiineae</taxon>
        <taxon>Omphalotaceae</taxon>
        <taxon>Gymnopus</taxon>
    </lineage>
</organism>
<accession>A0A6A4I357</accession>
<sequence>MCLKLASKLRTGTDAMYRWEKGNVRVLFEMRPQLADIWFCDAAREWNKLGVGTFSLLDHLLDHSTLVLRQGNQVSRLWLRPITTSSLSSSSSAGIAIYCSEKFSCTSQGPTKPTPALVIFWRSQSRRWKKEVPSRRLQFVHSSHSSSSKAKASKGNTASSGSQFESVHNLHMGILPSCNNLNLNHPEEADTCLNPRRLRIFLEGDLEESQCR</sequence>
<reference evidence="2" key="1">
    <citation type="journal article" date="2019" name="Environ. Microbiol.">
        <title>Fungal ecological strategies reflected in gene transcription - a case study of two litter decomposers.</title>
        <authorList>
            <person name="Barbi F."/>
            <person name="Kohler A."/>
            <person name="Barry K."/>
            <person name="Baskaran P."/>
            <person name="Daum C."/>
            <person name="Fauchery L."/>
            <person name="Ihrmark K."/>
            <person name="Kuo A."/>
            <person name="LaButti K."/>
            <person name="Lipzen A."/>
            <person name="Morin E."/>
            <person name="Grigoriev I.V."/>
            <person name="Henrissat B."/>
            <person name="Lindahl B."/>
            <person name="Martin F."/>
        </authorList>
    </citation>
    <scope>NUCLEOTIDE SEQUENCE</scope>
    <source>
        <strain evidence="2">JB14</strain>
    </source>
</reference>
<dbReference type="EMBL" id="ML769427">
    <property type="protein sequence ID" value="KAE9403215.1"/>
    <property type="molecule type" value="Genomic_DNA"/>
</dbReference>
<keyword evidence="3" id="KW-1185">Reference proteome</keyword>
<evidence type="ECO:0000313" key="2">
    <source>
        <dbReference type="EMBL" id="KAE9403215.1"/>
    </source>
</evidence>
<proteinExistence type="predicted"/>
<evidence type="ECO:0000256" key="1">
    <source>
        <dbReference type="SAM" id="MobiDB-lite"/>
    </source>
</evidence>
<protein>
    <submittedName>
        <fullName evidence="2">Uncharacterized protein</fullName>
    </submittedName>
</protein>
<feature type="compositionally biased region" description="Low complexity" evidence="1">
    <location>
        <begin position="141"/>
        <end position="162"/>
    </location>
</feature>